<organism evidence="1">
    <name type="scientific">Zea mays</name>
    <name type="common">Maize</name>
    <dbReference type="NCBI Taxonomy" id="4577"/>
    <lineage>
        <taxon>Eukaryota</taxon>
        <taxon>Viridiplantae</taxon>
        <taxon>Streptophyta</taxon>
        <taxon>Embryophyta</taxon>
        <taxon>Tracheophyta</taxon>
        <taxon>Spermatophyta</taxon>
        <taxon>Magnoliopsida</taxon>
        <taxon>Liliopsida</taxon>
        <taxon>Poales</taxon>
        <taxon>Poaceae</taxon>
        <taxon>PACMAD clade</taxon>
        <taxon>Panicoideae</taxon>
        <taxon>Andropogonodae</taxon>
        <taxon>Andropogoneae</taxon>
        <taxon>Tripsacinae</taxon>
        <taxon>Zea</taxon>
    </lineage>
</organism>
<sequence>MYILFIIFHHHFTLNPKERGWWGIYCNHDILLKRAQMELGQERSRKLAPLIHEMLSPMVRALTRALSPDPLPAPYTRVHPP</sequence>
<protein>
    <submittedName>
        <fullName evidence="1">Succinate-semialdehyde dehydrogenase mitochondrial</fullName>
    </submittedName>
</protein>
<evidence type="ECO:0000313" key="1">
    <source>
        <dbReference type="EMBL" id="AQK60324.1"/>
    </source>
</evidence>
<dbReference type="AlphaFoldDB" id="A0A1D6QS73"/>
<accession>A0A1D6QS73</accession>
<gene>
    <name evidence="1" type="ORF">ZEAMMB73_Zm00001d053776</name>
</gene>
<reference evidence="1" key="1">
    <citation type="submission" date="2015-12" db="EMBL/GenBank/DDBJ databases">
        <title>Update maize B73 reference genome by single molecule sequencing technologies.</title>
        <authorList>
            <consortium name="Maize Genome Sequencing Project"/>
            <person name="Ware D."/>
        </authorList>
    </citation>
    <scope>NUCLEOTIDE SEQUENCE</scope>
    <source>
        <tissue evidence="1">Seedling</tissue>
    </source>
</reference>
<dbReference type="EMBL" id="CM000780">
    <property type="protein sequence ID" value="AQK60324.1"/>
    <property type="molecule type" value="Genomic_DNA"/>
</dbReference>
<proteinExistence type="predicted"/>
<name>A0A1D6QS73_MAIZE</name>